<evidence type="ECO:0000313" key="1">
    <source>
        <dbReference type="EMBL" id="RNA09404.1"/>
    </source>
</evidence>
<reference evidence="1 2" key="1">
    <citation type="journal article" date="2018" name="Sci. Rep.">
        <title>Genomic signatures of local adaptation to the degree of environmental predictability in rotifers.</title>
        <authorList>
            <person name="Franch-Gras L."/>
            <person name="Hahn C."/>
            <person name="Garcia-Roger E.M."/>
            <person name="Carmona M.J."/>
            <person name="Serra M."/>
            <person name="Gomez A."/>
        </authorList>
    </citation>
    <scope>NUCLEOTIDE SEQUENCE [LARGE SCALE GENOMIC DNA]</scope>
    <source>
        <strain evidence="1">HYR1</strain>
    </source>
</reference>
<sequence length="66" mass="7480">MNLLFVITLTKIKELVFGQNRTKILLRIGNIIEMENTGLAKIDQIKKSEIVKPKFKLKSLKALAIA</sequence>
<organism evidence="1 2">
    <name type="scientific">Brachionus plicatilis</name>
    <name type="common">Marine rotifer</name>
    <name type="synonym">Brachionus muelleri</name>
    <dbReference type="NCBI Taxonomy" id="10195"/>
    <lineage>
        <taxon>Eukaryota</taxon>
        <taxon>Metazoa</taxon>
        <taxon>Spiralia</taxon>
        <taxon>Gnathifera</taxon>
        <taxon>Rotifera</taxon>
        <taxon>Eurotatoria</taxon>
        <taxon>Monogononta</taxon>
        <taxon>Pseudotrocha</taxon>
        <taxon>Ploima</taxon>
        <taxon>Brachionidae</taxon>
        <taxon>Brachionus</taxon>
    </lineage>
</organism>
<keyword evidence="2" id="KW-1185">Reference proteome</keyword>
<gene>
    <name evidence="1" type="ORF">BpHYR1_053756</name>
</gene>
<accession>A0A3M7QDX7</accession>
<dbReference type="AlphaFoldDB" id="A0A3M7QDX7"/>
<comment type="caution">
    <text evidence="1">The sequence shown here is derived from an EMBL/GenBank/DDBJ whole genome shotgun (WGS) entry which is preliminary data.</text>
</comment>
<proteinExistence type="predicted"/>
<protein>
    <submittedName>
        <fullName evidence="1">Uncharacterized protein</fullName>
    </submittedName>
</protein>
<dbReference type="Proteomes" id="UP000276133">
    <property type="component" value="Unassembled WGS sequence"/>
</dbReference>
<evidence type="ECO:0000313" key="2">
    <source>
        <dbReference type="Proteomes" id="UP000276133"/>
    </source>
</evidence>
<dbReference type="EMBL" id="REGN01006469">
    <property type="protein sequence ID" value="RNA09404.1"/>
    <property type="molecule type" value="Genomic_DNA"/>
</dbReference>
<name>A0A3M7QDX7_BRAPC</name>